<dbReference type="InterPro" id="IPR052512">
    <property type="entry name" value="4CMD/NDH-1_regulator"/>
</dbReference>
<dbReference type="Pfam" id="PF02627">
    <property type="entry name" value="CMD"/>
    <property type="match status" value="1"/>
</dbReference>
<proteinExistence type="predicted"/>
<protein>
    <submittedName>
        <fullName evidence="2">4-carboxymuconolactone decarboxylase</fullName>
    </submittedName>
</protein>
<dbReference type="AlphaFoldDB" id="K4L193"/>
<keyword evidence="3" id="KW-1185">Reference proteome</keyword>
<reference evidence="2 3" key="1">
    <citation type="journal article" date="2013" name="Genome Announc.">
        <title>Complete genome sequence of Simiduia agarivorans SA1(T), a marine bacterium able to degrade a variety of polysaccharides.</title>
        <authorList>
            <person name="Lin S.Y."/>
            <person name="Shieh W.Y."/>
            <person name="Chen J.S."/>
            <person name="Tang S.L."/>
        </authorList>
    </citation>
    <scope>NUCLEOTIDE SEQUENCE [LARGE SCALE GENOMIC DNA]</scope>
    <source>
        <strain evidence="3">DSM 21679 / JCM 13881 / BCRC 17597 / SA1</strain>
    </source>
</reference>
<dbReference type="Proteomes" id="UP000000466">
    <property type="component" value="Chromosome"/>
</dbReference>
<evidence type="ECO:0000259" key="1">
    <source>
        <dbReference type="Pfam" id="PF02627"/>
    </source>
</evidence>
<dbReference type="HOGENOM" id="CLU_070025_3_1_6"/>
<dbReference type="PANTHER" id="PTHR33570">
    <property type="entry name" value="4-CARBOXYMUCONOLACTONE DECARBOXYLASE FAMILY PROTEIN"/>
    <property type="match status" value="1"/>
</dbReference>
<dbReference type="GO" id="GO:0051920">
    <property type="term" value="F:peroxiredoxin activity"/>
    <property type="evidence" value="ECO:0007669"/>
    <property type="project" value="InterPro"/>
</dbReference>
<accession>K4L193</accession>
<dbReference type="eggNOG" id="COG0599">
    <property type="taxonomic scope" value="Bacteria"/>
</dbReference>
<dbReference type="Gene3D" id="1.20.1290.10">
    <property type="entry name" value="AhpD-like"/>
    <property type="match status" value="1"/>
</dbReference>
<name>K4L193_SIMAS</name>
<organism evidence="2 3">
    <name type="scientific">Simiduia agarivorans (strain DSM 21679 / JCM 13881 / BCRC 17597 / SA1)</name>
    <dbReference type="NCBI Taxonomy" id="1117647"/>
    <lineage>
        <taxon>Bacteria</taxon>
        <taxon>Pseudomonadati</taxon>
        <taxon>Pseudomonadota</taxon>
        <taxon>Gammaproteobacteria</taxon>
        <taxon>Cellvibrionales</taxon>
        <taxon>Cellvibrionaceae</taxon>
        <taxon>Simiduia</taxon>
    </lineage>
</organism>
<feature type="domain" description="Carboxymuconolactone decarboxylase-like" evidence="1">
    <location>
        <begin position="34"/>
        <end position="119"/>
    </location>
</feature>
<dbReference type="STRING" id="1117647.M5M_14045"/>
<dbReference type="PANTHER" id="PTHR33570:SF2">
    <property type="entry name" value="CARBOXYMUCONOLACTONE DECARBOXYLASE-LIKE DOMAIN-CONTAINING PROTEIN"/>
    <property type="match status" value="1"/>
</dbReference>
<dbReference type="OrthoDB" id="9801400at2"/>
<evidence type="ECO:0000313" key="3">
    <source>
        <dbReference type="Proteomes" id="UP000000466"/>
    </source>
</evidence>
<sequence length="127" mass="13958">MTDRLTRGEAIRRQVMGDAHVDRSLNKVSDFDRDLQRYVMESAWGSVWDRDSAVLPRKTRSLMTLSMLIALRATEELKGHVRGAINNGCSEAEIREVILHSAAYCGCPAALAASRAAAEVLAELKSA</sequence>
<dbReference type="SUPFAM" id="SSF69118">
    <property type="entry name" value="AhpD-like"/>
    <property type="match status" value="1"/>
</dbReference>
<evidence type="ECO:0000313" key="2">
    <source>
        <dbReference type="EMBL" id="AFU99947.1"/>
    </source>
</evidence>
<dbReference type="EMBL" id="CP003746">
    <property type="protein sequence ID" value="AFU99947.1"/>
    <property type="molecule type" value="Genomic_DNA"/>
</dbReference>
<gene>
    <name evidence="2" type="ordered locus">M5M_14045</name>
</gene>
<dbReference type="KEGG" id="saga:M5M_14045"/>
<dbReference type="InterPro" id="IPR029032">
    <property type="entry name" value="AhpD-like"/>
</dbReference>
<dbReference type="InterPro" id="IPR003779">
    <property type="entry name" value="CMD-like"/>
</dbReference>
<dbReference type="RefSeq" id="WP_015048100.1">
    <property type="nucleotide sequence ID" value="NC_018868.3"/>
</dbReference>